<reference evidence="1 2" key="1">
    <citation type="submission" date="2019-08" db="EMBL/GenBank/DDBJ databases">
        <title>In-depth cultivation of the pig gut microbiome towards novel bacterial diversity and tailored functional studies.</title>
        <authorList>
            <person name="Wylensek D."/>
            <person name="Hitch T.C.A."/>
            <person name="Clavel T."/>
        </authorList>
    </citation>
    <scope>NUCLEOTIDE SEQUENCE [LARGE SCALE GENOMIC DNA]</scope>
    <source>
        <strain evidence="1 2">WCA-383-APC-5B</strain>
    </source>
</reference>
<accession>A0A7X2T223</accession>
<dbReference type="RefSeq" id="WP_154532221.1">
    <property type="nucleotide sequence ID" value="NZ_VULX01000028.1"/>
</dbReference>
<evidence type="ECO:0000313" key="2">
    <source>
        <dbReference type="Proteomes" id="UP000460287"/>
    </source>
</evidence>
<name>A0A7X2T223_9CLOT</name>
<dbReference type="EMBL" id="VULX01000028">
    <property type="protein sequence ID" value="MSR92326.1"/>
    <property type="molecule type" value="Genomic_DNA"/>
</dbReference>
<dbReference type="Proteomes" id="UP000460287">
    <property type="component" value="Unassembled WGS sequence"/>
</dbReference>
<dbReference type="AlphaFoldDB" id="A0A7X2T223"/>
<sequence>MNAYDLTRQFIEVLGDIDALIEKKGKTSSSAQDKLLDDKITVLENKMFDIKNKLKETEI</sequence>
<organism evidence="1 2">
    <name type="scientific">Inconstantimicrobium porci</name>
    <dbReference type="NCBI Taxonomy" id="2652291"/>
    <lineage>
        <taxon>Bacteria</taxon>
        <taxon>Bacillati</taxon>
        <taxon>Bacillota</taxon>
        <taxon>Clostridia</taxon>
        <taxon>Eubacteriales</taxon>
        <taxon>Clostridiaceae</taxon>
        <taxon>Inconstantimicrobium</taxon>
    </lineage>
</organism>
<gene>
    <name evidence="1" type="ORF">FYJ33_13225</name>
</gene>
<evidence type="ECO:0000313" key="1">
    <source>
        <dbReference type="EMBL" id="MSR92326.1"/>
    </source>
</evidence>
<proteinExistence type="predicted"/>
<keyword evidence="2" id="KW-1185">Reference proteome</keyword>
<protein>
    <submittedName>
        <fullName evidence="1">Uncharacterized protein</fullName>
    </submittedName>
</protein>
<comment type="caution">
    <text evidence="1">The sequence shown here is derived from an EMBL/GenBank/DDBJ whole genome shotgun (WGS) entry which is preliminary data.</text>
</comment>